<reference evidence="11" key="1">
    <citation type="submission" date="2021-07" db="EMBL/GenBank/DDBJ databases">
        <title>New genus and species of the family Alcaligenaceae.</title>
        <authorList>
            <person name="Hahn M.W."/>
        </authorList>
    </citation>
    <scope>NUCLEOTIDE SEQUENCE</scope>
    <source>
        <strain evidence="11">LF4-65</strain>
    </source>
</reference>
<dbReference type="InterPro" id="IPR048472">
    <property type="entry name" value="DNA_pol_IIIA_C"/>
</dbReference>
<dbReference type="SUPFAM" id="SSF160975">
    <property type="entry name" value="AF1531-like"/>
    <property type="match status" value="1"/>
</dbReference>
<keyword evidence="6 11" id="KW-0548">Nucleotidyltransferase</keyword>
<dbReference type="InterPro" id="IPR049821">
    <property type="entry name" value="PolIIIA_DnaE1_PHP"/>
</dbReference>
<name>A0A953T594_9BURK</name>
<evidence type="ECO:0000256" key="6">
    <source>
        <dbReference type="ARBA" id="ARBA00022695"/>
    </source>
</evidence>
<evidence type="ECO:0000256" key="5">
    <source>
        <dbReference type="ARBA" id="ARBA00022679"/>
    </source>
</evidence>
<protein>
    <recommendedName>
        <fullName evidence="3">DNA polymerase III subunit alpha</fullName>
        <ecNumber evidence="2">2.7.7.7</ecNumber>
    </recommendedName>
</protein>
<dbReference type="NCBIfam" id="TIGR00594">
    <property type="entry name" value="polc"/>
    <property type="match status" value="1"/>
</dbReference>
<keyword evidence="4" id="KW-0963">Cytoplasm</keyword>
<comment type="caution">
    <text evidence="11">The sequence shown here is derived from an EMBL/GenBank/DDBJ whole genome shotgun (WGS) entry which is preliminary data.</text>
</comment>
<dbReference type="AlphaFoldDB" id="A0A953T594"/>
<dbReference type="Proteomes" id="UP000739565">
    <property type="component" value="Unassembled WGS sequence"/>
</dbReference>
<dbReference type="EC" id="2.7.7.7" evidence="2"/>
<evidence type="ECO:0000256" key="7">
    <source>
        <dbReference type="ARBA" id="ARBA00022705"/>
    </source>
</evidence>
<evidence type="ECO:0000256" key="4">
    <source>
        <dbReference type="ARBA" id="ARBA00022490"/>
    </source>
</evidence>
<dbReference type="Pfam" id="PF01336">
    <property type="entry name" value="tRNA_anti-codon"/>
    <property type="match status" value="1"/>
</dbReference>
<keyword evidence="7" id="KW-0235">DNA replication</keyword>
<dbReference type="GO" id="GO:0008408">
    <property type="term" value="F:3'-5' exonuclease activity"/>
    <property type="evidence" value="ECO:0007669"/>
    <property type="project" value="InterPro"/>
</dbReference>
<dbReference type="GO" id="GO:0003676">
    <property type="term" value="F:nucleic acid binding"/>
    <property type="evidence" value="ECO:0007669"/>
    <property type="project" value="InterPro"/>
</dbReference>
<dbReference type="SMART" id="SM00481">
    <property type="entry name" value="POLIIIAc"/>
    <property type="match status" value="1"/>
</dbReference>
<dbReference type="InterPro" id="IPR040982">
    <property type="entry name" value="DNA_pol3_finger"/>
</dbReference>
<dbReference type="PANTHER" id="PTHR32294:SF0">
    <property type="entry name" value="DNA POLYMERASE III SUBUNIT ALPHA"/>
    <property type="match status" value="1"/>
</dbReference>
<dbReference type="InterPro" id="IPR004365">
    <property type="entry name" value="NA-bd_OB_tRNA"/>
</dbReference>
<evidence type="ECO:0000256" key="3">
    <source>
        <dbReference type="ARBA" id="ARBA00019114"/>
    </source>
</evidence>
<dbReference type="Gene3D" id="1.10.10.1600">
    <property type="entry name" value="Bacterial DNA polymerase III alpha subunit, thumb domain"/>
    <property type="match status" value="1"/>
</dbReference>
<comment type="subcellular location">
    <subcellularLocation>
        <location evidence="1">Cytoplasm</location>
    </subcellularLocation>
</comment>
<dbReference type="InterPro" id="IPR029460">
    <property type="entry name" value="DNAPol_HHH"/>
</dbReference>
<dbReference type="Pfam" id="PF07733">
    <property type="entry name" value="DNA_pol3_alpha"/>
    <property type="match status" value="1"/>
</dbReference>
<dbReference type="RefSeq" id="WP_259661064.1">
    <property type="nucleotide sequence ID" value="NZ_JAHXRI010000007.1"/>
</dbReference>
<evidence type="ECO:0000256" key="2">
    <source>
        <dbReference type="ARBA" id="ARBA00012417"/>
    </source>
</evidence>
<dbReference type="InterPro" id="IPR016195">
    <property type="entry name" value="Pol/histidinol_Pase-like"/>
</dbReference>
<keyword evidence="5 11" id="KW-0808">Transferase</keyword>
<dbReference type="GO" id="GO:0005737">
    <property type="term" value="C:cytoplasm"/>
    <property type="evidence" value="ECO:0007669"/>
    <property type="project" value="UniProtKB-SubCell"/>
</dbReference>
<dbReference type="GO" id="GO:0006260">
    <property type="term" value="P:DNA replication"/>
    <property type="evidence" value="ECO:0007669"/>
    <property type="project" value="UniProtKB-KW"/>
</dbReference>
<keyword evidence="8" id="KW-0239">DNA-directed DNA polymerase</keyword>
<dbReference type="SUPFAM" id="SSF89550">
    <property type="entry name" value="PHP domain-like"/>
    <property type="match status" value="1"/>
</dbReference>
<feature type="domain" description="Polymerase/histidinol phosphatase N-terminal" evidence="10">
    <location>
        <begin position="15"/>
        <end position="82"/>
    </location>
</feature>
<dbReference type="NCBIfam" id="NF004226">
    <property type="entry name" value="PRK05673.1"/>
    <property type="match status" value="1"/>
</dbReference>
<evidence type="ECO:0000256" key="9">
    <source>
        <dbReference type="ARBA" id="ARBA00049244"/>
    </source>
</evidence>
<evidence type="ECO:0000313" key="11">
    <source>
        <dbReference type="EMBL" id="MBZ1350647.1"/>
    </source>
</evidence>
<organism evidence="11 12">
    <name type="scientific">Zwartia hollandica</name>
    <dbReference type="NCBI Taxonomy" id="324606"/>
    <lineage>
        <taxon>Bacteria</taxon>
        <taxon>Pseudomonadati</taxon>
        <taxon>Pseudomonadota</taxon>
        <taxon>Betaproteobacteria</taxon>
        <taxon>Burkholderiales</taxon>
        <taxon>Alcaligenaceae</taxon>
        <taxon>Zwartia</taxon>
    </lineage>
</organism>
<evidence type="ECO:0000259" key="10">
    <source>
        <dbReference type="SMART" id="SM00481"/>
    </source>
</evidence>
<dbReference type="CDD" id="cd07433">
    <property type="entry name" value="PHP_PolIIIA_DnaE1"/>
    <property type="match status" value="1"/>
</dbReference>
<dbReference type="GO" id="GO:0003887">
    <property type="term" value="F:DNA-directed DNA polymerase activity"/>
    <property type="evidence" value="ECO:0007669"/>
    <property type="project" value="UniProtKB-KW"/>
</dbReference>
<dbReference type="Pfam" id="PF14579">
    <property type="entry name" value="HHH_6"/>
    <property type="match status" value="1"/>
</dbReference>
<dbReference type="Pfam" id="PF17657">
    <property type="entry name" value="DNA_pol3_finger"/>
    <property type="match status" value="1"/>
</dbReference>
<dbReference type="InterPro" id="IPR011708">
    <property type="entry name" value="DNA_pol3_alpha_NTPase_dom"/>
</dbReference>
<dbReference type="Gene3D" id="3.20.20.140">
    <property type="entry name" value="Metal-dependent hydrolases"/>
    <property type="match status" value="1"/>
</dbReference>
<keyword evidence="12" id="KW-1185">Reference proteome</keyword>
<dbReference type="InterPro" id="IPR041931">
    <property type="entry name" value="DNA_pol3_alpha_thumb_dom"/>
</dbReference>
<dbReference type="InterPro" id="IPR004013">
    <property type="entry name" value="PHP_dom"/>
</dbReference>
<dbReference type="PANTHER" id="PTHR32294">
    <property type="entry name" value="DNA POLYMERASE III SUBUNIT ALPHA"/>
    <property type="match status" value="1"/>
</dbReference>
<evidence type="ECO:0000313" key="12">
    <source>
        <dbReference type="Proteomes" id="UP000739565"/>
    </source>
</evidence>
<comment type="catalytic activity">
    <reaction evidence="9">
        <text>DNA(n) + a 2'-deoxyribonucleoside 5'-triphosphate = DNA(n+1) + diphosphate</text>
        <dbReference type="Rhea" id="RHEA:22508"/>
        <dbReference type="Rhea" id="RHEA-COMP:17339"/>
        <dbReference type="Rhea" id="RHEA-COMP:17340"/>
        <dbReference type="ChEBI" id="CHEBI:33019"/>
        <dbReference type="ChEBI" id="CHEBI:61560"/>
        <dbReference type="ChEBI" id="CHEBI:173112"/>
        <dbReference type="EC" id="2.7.7.7"/>
    </reaction>
</comment>
<dbReference type="Pfam" id="PF20914">
    <property type="entry name" value="DNA_pol_IIIA_C"/>
    <property type="match status" value="1"/>
</dbReference>
<evidence type="ECO:0000256" key="1">
    <source>
        <dbReference type="ARBA" id="ARBA00004496"/>
    </source>
</evidence>
<sequence>MHAQAQSPVQSHPFVHLRVHSEYSVVDGTVRIPDLIERVAELGQPSVALTDLSNVFGLIKFYKAARSAGIKPVVGCDVWLTNDDDRDKATRILLLVATQAGYLALCELLTRAWLENAHRGRAEMRREWFEGVQGLIVLSGARGGDIGQALLAGNPELAKSLALSWKKTFPDSFYIELQRTEAEADQAYVHAALSLASDCGLPVVATHPVQFLGPTEFQAHEARVCISEGEILTNPRRPRWFTRDQYLLSSAEMVERFSDVPSALANAAAIAQRCNLTLELGQPRLPNFPTPEGVSLDDYLVQLSEQGLERRMQHLFPDAAKRQEAYPLYAERLALECETIIKMGFPGYFLIVQDFINWGKSNGVPVGPGRGSGAGSLVAYSLGITDLDPIRYDLLFERFLNPERVSMPDFDIDFCQDNRERVIEYVKTKYGREAVSQIATFGTLGAKAVVRDAGRVLDMPYLLCDGLSKLIPHNPADPWTLDRALKDEPAFKERYESEEEVRALVDLARPLEGLTRNVGMHAGGVLIAPGKLTDFCPLYCQPGQEGSAVSQFDKDDVEAAGLVKFDFLGLRNLTILDWAVRFVRGFNAELHDFDLMSLPLDDPATYQILCDANTTAVFQLESRGMKELLKKLRPNTFEDIVAVLALFRPGPLESGMVDDFVNRKHGRASVDYFHTDLESTLKSTYGVIVYQEQVMLISQIVGGYSLGGADLLRRAMGKKKPEEMAEHRGLFEQGALKKGYDPKLAVKLFDLMEKFAGYGFNKSHSAAYALIAYQTAWLKAHHPAEFFAATLSSDMDDTGKVQIFWRDCLANGITVLPPDVNASGYRFEPVADAHSAKGEPPRTIRYGMGAVKGTGQAAVEEILRARKEAPFTSLSDFCQRVDRHTVNRRSIEALIRAGAFDLIEPNRAALINSLGTALEAAEQFSRSANQVSLFGDDSHEVVATELAQCPPWDLRARLTEEKLALGYFFSGHLFDAWRDEVRHFVSKPLSRIEPSRDPQWVAGVIAGTRTMMGRRGKMLFVILDDGSAQVEVAVYSELIDQHRNRLRDDQLLILQVKVSNDEYSGGMRVAAEHIYDLQLAREARAKSLRIRLNGNADAAMLKRVLNPFRASPENGFAGTPVEVIYENASARCTLRLGEGWRVRLSDTLVEQLTTWTSPADVEVTY</sequence>
<dbReference type="Pfam" id="PF02811">
    <property type="entry name" value="PHP"/>
    <property type="match status" value="1"/>
</dbReference>
<dbReference type="InterPro" id="IPR003141">
    <property type="entry name" value="Pol/His_phosphatase_N"/>
</dbReference>
<gene>
    <name evidence="11" type="primary">dnaE</name>
    <name evidence="11" type="ORF">KZZ10_08320</name>
</gene>
<dbReference type="CDD" id="cd04485">
    <property type="entry name" value="DnaE_OBF"/>
    <property type="match status" value="1"/>
</dbReference>
<dbReference type="InterPro" id="IPR004805">
    <property type="entry name" value="DnaE2/DnaE/PolC"/>
</dbReference>
<proteinExistence type="predicted"/>
<evidence type="ECO:0000256" key="8">
    <source>
        <dbReference type="ARBA" id="ARBA00022932"/>
    </source>
</evidence>
<accession>A0A953T594</accession>
<dbReference type="Gene3D" id="1.10.150.870">
    <property type="match status" value="1"/>
</dbReference>
<dbReference type="EMBL" id="JAHXRI010000007">
    <property type="protein sequence ID" value="MBZ1350647.1"/>
    <property type="molecule type" value="Genomic_DNA"/>
</dbReference>